<dbReference type="InterPro" id="IPR043502">
    <property type="entry name" value="DNA/RNA_pol_sf"/>
</dbReference>
<dbReference type="EMBL" id="JAAHFQ010000136">
    <property type="protein sequence ID" value="NER27811.1"/>
    <property type="molecule type" value="Genomic_DNA"/>
</dbReference>
<name>A0A6B3NDV2_9CYAN</name>
<sequence>MFYYKNYTMFYCKADTYQYSQPIVSISEALLKTSRIYCPLDIDTEFTHLPYDLNRPKKEVSKTITVQIKEIASSEGKIYTHPDCADIAKHPIASYGFIPIDHLAASGHQCVLTRVNQPTLLPVIQFDLYGFFLTAELYRIVQGAYRDDIDELVRSKNPKLGQIQMGRRLIASTLFTGNKREPWVYLPWVLELDGHKLQVALSFYDTCAVHGAVNYATFCANCGVKLKYKDTFTAEEKKVMIEMYLEYLKRYGDYSLGDLYNHDALIENMEKFRIIYRSLNIEDYFELPRLTIGATVARIVRSKLLHFLGLDAKGKHQVIEFCRYGTAEHFKEYKRTTAVYNAKVDGGRCRNNRPNVARSKQLIADADIAGCYGNGLRNQEYPLGRPITVDYPLRSNINEYLTLRQFLKKYRKELVPGLWQARVSTPDDYLLKYSQDFLVSWHPPKNPANIPTDSELENTDWFTEDNIGTTKIYSKQVNLAIIQADFLDWLENTCTARQRKELLDKLHIVTAVFYPKSERCTTIPQFLEALKKHRGKNITEAKIRRGQSKVIKIEQECHAWISVNMGDLLVNQLLAARSKYSKKDPEQKPMNDLYKLCINTIYGDMVSPFFDIGNVVVGNNITARARAMAWYMEKGLNGFQTITDGCAFEVNRVISAKNDRVLTSESVFESYTKEVKGYFNIVPLGSKQELNDYLYKESESEKVGLIIDGKELDNQKSLNWLGEQITIQLKEQFPNIPVIDKFQFEIKDIYTSASFHGTANYKFWIGERGIKGKMRSYKKLGYDAYNLPGDDLQLLTSNYTPSEEFLTALRNQPERVSRCKTYLFYKILKPGEYKKNYETSWKNSEAFPGCTVESARLLRECSLTQFTFQSKKQFDSWEREQKRLRDKTGQSYESWFIDDEGYLNFQEMIETLDEMIRRGEMKFTSSRAASGYGNLNREYSEHPEYKCLLKAKHQLDIRYGRVVIENKYVTSTAQGNQLDNGH</sequence>
<accession>A0A6B3NDV2</accession>
<evidence type="ECO:0000313" key="1">
    <source>
        <dbReference type="EMBL" id="NER27811.1"/>
    </source>
</evidence>
<organism evidence="1">
    <name type="scientific">Symploca sp. SIO1C4</name>
    <dbReference type="NCBI Taxonomy" id="2607765"/>
    <lineage>
        <taxon>Bacteria</taxon>
        <taxon>Bacillati</taxon>
        <taxon>Cyanobacteriota</taxon>
        <taxon>Cyanophyceae</taxon>
        <taxon>Coleofasciculales</taxon>
        <taxon>Coleofasciculaceae</taxon>
        <taxon>Symploca</taxon>
    </lineage>
</organism>
<dbReference type="SUPFAM" id="SSF56672">
    <property type="entry name" value="DNA/RNA polymerases"/>
    <property type="match status" value="1"/>
</dbReference>
<evidence type="ECO:0008006" key="2">
    <source>
        <dbReference type="Google" id="ProtNLM"/>
    </source>
</evidence>
<reference evidence="1" key="1">
    <citation type="submission" date="2019-11" db="EMBL/GenBank/DDBJ databases">
        <title>Genomic insights into an expanded diversity of filamentous marine cyanobacteria reveals the extraordinary biosynthetic potential of Moorea and Okeania.</title>
        <authorList>
            <person name="Ferreira Leao T."/>
            <person name="Wang M."/>
            <person name="Moss N."/>
            <person name="Da Silva R."/>
            <person name="Sanders J."/>
            <person name="Nurk S."/>
            <person name="Gurevich A."/>
            <person name="Humphrey G."/>
            <person name="Reher R."/>
            <person name="Zhu Q."/>
            <person name="Belda-Ferre P."/>
            <person name="Glukhov E."/>
            <person name="Rex R."/>
            <person name="Dorrestein P.C."/>
            <person name="Knight R."/>
            <person name="Pevzner P."/>
            <person name="Gerwick W.H."/>
            <person name="Gerwick L."/>
        </authorList>
    </citation>
    <scope>NUCLEOTIDE SEQUENCE</scope>
    <source>
        <strain evidence="1">SIO1C4</strain>
    </source>
</reference>
<gene>
    <name evidence="1" type="ORF">F6J89_09295</name>
</gene>
<comment type="caution">
    <text evidence="1">The sequence shown here is derived from an EMBL/GenBank/DDBJ whole genome shotgun (WGS) entry which is preliminary data.</text>
</comment>
<dbReference type="AlphaFoldDB" id="A0A6B3NDV2"/>
<protein>
    <recommendedName>
        <fullName evidence="2">DNA-directed DNA polymerase</fullName>
    </recommendedName>
</protein>
<proteinExistence type="predicted"/>